<evidence type="ECO:0000256" key="6">
    <source>
        <dbReference type="SAM" id="MobiDB-lite"/>
    </source>
</evidence>
<name>A0A9Y3RQT8_9CICH</name>
<feature type="region of interest" description="Disordered" evidence="6">
    <location>
        <begin position="408"/>
        <end position="428"/>
    </location>
</feature>
<evidence type="ECO:0000259" key="7">
    <source>
        <dbReference type="Pfam" id="PF08938"/>
    </source>
</evidence>
<dbReference type="SUPFAM" id="SSF109732">
    <property type="entry name" value="HBS1-like domain"/>
    <property type="match status" value="1"/>
</dbReference>
<proteinExistence type="predicted"/>
<dbReference type="CTD" id="10767"/>
<gene>
    <name evidence="9" type="primary">hbs1l</name>
</gene>
<feature type="compositionally biased region" description="Acidic residues" evidence="6">
    <location>
        <begin position="55"/>
        <end position="65"/>
    </location>
</feature>
<organism evidence="8 9">
    <name type="scientific">Pundamilia nyererei</name>
    <dbReference type="NCBI Taxonomy" id="303518"/>
    <lineage>
        <taxon>Eukaryota</taxon>
        <taxon>Metazoa</taxon>
        <taxon>Chordata</taxon>
        <taxon>Craniata</taxon>
        <taxon>Vertebrata</taxon>
        <taxon>Euteleostomi</taxon>
        <taxon>Actinopterygii</taxon>
        <taxon>Neopterygii</taxon>
        <taxon>Teleostei</taxon>
        <taxon>Neoteleostei</taxon>
        <taxon>Acanthomorphata</taxon>
        <taxon>Ovalentaria</taxon>
        <taxon>Cichlomorphae</taxon>
        <taxon>Cichliformes</taxon>
        <taxon>Cichlidae</taxon>
        <taxon>African cichlids</taxon>
        <taxon>Pseudocrenilabrinae</taxon>
        <taxon>Haplochromini</taxon>
        <taxon>Pundamilia</taxon>
    </lineage>
</organism>
<evidence type="ECO:0000256" key="2">
    <source>
        <dbReference type="ARBA" id="ARBA00022490"/>
    </source>
</evidence>
<feature type="compositionally biased region" description="Polar residues" evidence="6">
    <location>
        <begin position="458"/>
        <end position="473"/>
    </location>
</feature>
<protein>
    <submittedName>
        <fullName evidence="9">HBS1-like protein isoform X2</fullName>
    </submittedName>
</protein>
<feature type="domain" description="HBS1-like protein N-terminal" evidence="7">
    <location>
        <begin position="57"/>
        <end position="131"/>
    </location>
</feature>
<evidence type="ECO:0000256" key="4">
    <source>
        <dbReference type="ARBA" id="ARBA00022801"/>
    </source>
</evidence>
<dbReference type="GeneID" id="102210462"/>
<dbReference type="Proteomes" id="UP000695023">
    <property type="component" value="Unplaced"/>
</dbReference>
<evidence type="ECO:0000313" key="8">
    <source>
        <dbReference type="Proteomes" id="UP000695023"/>
    </source>
</evidence>
<evidence type="ECO:0000256" key="3">
    <source>
        <dbReference type="ARBA" id="ARBA00022553"/>
    </source>
</evidence>
<feature type="compositionally biased region" description="Polar residues" evidence="6">
    <location>
        <begin position="500"/>
        <end position="515"/>
    </location>
</feature>
<keyword evidence="4" id="KW-0378">Hydrolase</keyword>
<feature type="region of interest" description="Disordered" evidence="6">
    <location>
        <begin position="458"/>
        <end position="534"/>
    </location>
</feature>
<dbReference type="InterPro" id="IPR037189">
    <property type="entry name" value="HBS1-like_N_sf"/>
</dbReference>
<feature type="compositionally biased region" description="Polar residues" evidence="6">
    <location>
        <begin position="130"/>
        <end position="139"/>
    </location>
</feature>
<reference evidence="9" key="1">
    <citation type="submission" date="2025-08" db="UniProtKB">
        <authorList>
            <consortium name="RefSeq"/>
        </authorList>
    </citation>
    <scope>IDENTIFICATION</scope>
</reference>
<keyword evidence="3" id="KW-0597">Phosphoprotein</keyword>
<dbReference type="AlphaFoldDB" id="A0A9Y3RQT8"/>
<evidence type="ECO:0000256" key="1">
    <source>
        <dbReference type="ARBA" id="ARBA00004496"/>
    </source>
</evidence>
<accession>A0A9Y3RQT8</accession>
<evidence type="ECO:0000256" key="5">
    <source>
        <dbReference type="ARBA" id="ARBA00022917"/>
    </source>
</evidence>
<dbReference type="GO" id="GO:0016787">
    <property type="term" value="F:hydrolase activity"/>
    <property type="evidence" value="ECO:0007669"/>
    <property type="project" value="UniProtKB-KW"/>
</dbReference>
<keyword evidence="8" id="KW-1185">Reference proteome</keyword>
<dbReference type="FunFam" id="1.10.8.10:FF:000039">
    <property type="entry name" value="HBS1-like translational GTPase"/>
    <property type="match status" value="1"/>
</dbReference>
<feature type="region of interest" description="Disordered" evidence="6">
    <location>
        <begin position="124"/>
        <end position="193"/>
    </location>
</feature>
<feature type="compositionally biased region" description="Polar residues" evidence="6">
    <location>
        <begin position="409"/>
        <end position="428"/>
    </location>
</feature>
<dbReference type="GO" id="GO:0006412">
    <property type="term" value="P:translation"/>
    <property type="evidence" value="ECO:0007669"/>
    <property type="project" value="UniProtKB-KW"/>
</dbReference>
<dbReference type="Gene3D" id="1.10.8.10">
    <property type="entry name" value="DNA helicase RuvA subunit, C-terminal domain"/>
    <property type="match status" value="1"/>
</dbReference>
<comment type="subcellular location">
    <subcellularLocation>
        <location evidence="1">Cytoplasm</location>
    </subcellularLocation>
</comment>
<sequence>MSRHRNVRGYNYDEDFEDDDMYGQSVEDDYCCISPATANQFIYSRQERHAPREEPLEEEEFEDEAVPVSPTVNQNLNPLDQAKLYSCLDHMRTVLGDAVPDSVLTQAAIKCGFDPQRALDAVLSEDTKTAPVTRSTAEETGTVERANQDKAPQPQRTKQEAVADKGACLSSSHTDMTSKAHEANTHGHKHAHPHVPELKASSLCDLLSQPNAGSCEKQDFSLKNISPGVSSGGSLAQLISEHEQKNKGSVVADTRQGLDVSSFNKGLNATTTASIMSSQSSISLGALASLKTLSASPASPPSILSVSLSSLSLNNPRTAAAGSSMAAPPGFGSLSSVVQKNQQSVGVGGKAMLGGSKGSPTLADLIQEHSNRSPAFSNSLLTPQSSIPSAMFQGMAAPAQTLSLCELASQHQNRKSSPQSQSTERLANALSSSKITSITPPCLAGTVSLSQLASQHYSNSFSTSPKPFSSESPENALKQPPGLSEQLSLSHMASEHKSKTSTTSNGSQCSLTSLFSPAKPEKTGMSEESATEGGAKCELDHRPYHQIFRQPKPGHTIDLTSLMAQSHGEGLHQLESDLPSPMSPAAFALGLDVSVFAKPSVFAITLSVQTSRRQKRMKNVLKGKIKGQRRGSYYKAFLSQSQEKSKQQLPTLLPIVPFRFDTPSPDDIVRANQRKAFTR</sequence>
<feature type="compositionally biased region" description="Basic and acidic residues" evidence="6">
    <location>
        <begin position="176"/>
        <end position="185"/>
    </location>
</feature>
<dbReference type="RefSeq" id="XP_005745627.1">
    <property type="nucleotide sequence ID" value="XM_005745570.1"/>
</dbReference>
<dbReference type="Pfam" id="PF08938">
    <property type="entry name" value="HBS1_N"/>
    <property type="match status" value="1"/>
</dbReference>
<keyword evidence="2" id="KW-0963">Cytoplasm</keyword>
<evidence type="ECO:0000313" key="9">
    <source>
        <dbReference type="RefSeq" id="XP_005745627.1"/>
    </source>
</evidence>
<keyword evidence="5" id="KW-0648">Protein biosynthesis</keyword>
<feature type="region of interest" description="Disordered" evidence="6">
    <location>
        <begin position="47"/>
        <end position="74"/>
    </location>
</feature>
<dbReference type="InterPro" id="IPR015033">
    <property type="entry name" value="HBS1-like_N"/>
</dbReference>
<dbReference type="GO" id="GO:0005737">
    <property type="term" value="C:cytoplasm"/>
    <property type="evidence" value="ECO:0007669"/>
    <property type="project" value="UniProtKB-SubCell"/>
</dbReference>